<dbReference type="EMBL" id="SRRU01000008">
    <property type="protein sequence ID" value="TGN80299.1"/>
    <property type="molecule type" value="Genomic_DNA"/>
</dbReference>
<dbReference type="InterPro" id="IPR001173">
    <property type="entry name" value="Glyco_trans_2-like"/>
</dbReference>
<evidence type="ECO:0000313" key="13">
    <source>
        <dbReference type="Proteomes" id="UP000298513"/>
    </source>
</evidence>
<feature type="region of interest" description="Disordered" evidence="10">
    <location>
        <begin position="231"/>
        <end position="282"/>
    </location>
</feature>
<feature type="compositionally biased region" description="Basic and acidic residues" evidence="10">
    <location>
        <begin position="323"/>
        <end position="344"/>
    </location>
</feature>
<comment type="caution">
    <text evidence="12">The sequence shown here is derived from an EMBL/GenBank/DDBJ whole genome shotgun (WGS) entry which is preliminary data.</text>
</comment>
<comment type="pathway">
    <text evidence="7">Carotenoid biosynthesis; staphyloxanthin biosynthesis; staphyloxanthin from farnesyl diphosphate: step 4/5.</text>
</comment>
<dbReference type="Proteomes" id="UP000298513">
    <property type="component" value="Unassembled WGS sequence"/>
</dbReference>
<keyword evidence="2" id="KW-1003">Cell membrane</keyword>
<comment type="subcellular location">
    <subcellularLocation>
        <location evidence="1">Cell membrane</location>
    </subcellularLocation>
</comment>
<organism evidence="12 13">
    <name type="scientific">Streptomyces griseoluteus</name>
    <dbReference type="NCBI Taxonomy" id="29306"/>
    <lineage>
        <taxon>Bacteria</taxon>
        <taxon>Bacillati</taxon>
        <taxon>Actinomycetota</taxon>
        <taxon>Actinomycetes</taxon>
        <taxon>Kitasatosporales</taxon>
        <taxon>Streptomycetaceae</taxon>
        <taxon>Streptomyces</taxon>
    </lineage>
</organism>
<reference evidence="12 13" key="1">
    <citation type="submission" date="2019-04" db="EMBL/GenBank/DDBJ databases">
        <title>Streptomyces sp. nov. Bv016 isolated from bark of Buahinia variegata.</title>
        <authorList>
            <person name="Kanchanasin P."/>
            <person name="Tanasupawat S."/>
            <person name="Yuki M."/>
            <person name="Kudo T."/>
        </authorList>
    </citation>
    <scope>NUCLEOTIDE SEQUENCE [LARGE SCALE GENOMIC DNA]</scope>
    <source>
        <strain evidence="12 13">JCM 4765</strain>
    </source>
</reference>
<comment type="similarity">
    <text evidence="8">Belongs to the glycosyltransferase 2 family. CrtQ subfamily.</text>
</comment>
<evidence type="ECO:0000256" key="2">
    <source>
        <dbReference type="ARBA" id="ARBA00022475"/>
    </source>
</evidence>
<proteinExistence type="inferred from homology"/>
<accession>A0A4Z1DCL9</accession>
<comment type="function">
    <text evidence="6">Catalyzes the glycosylation of 4,4'-diaponeurosporenoate, i.e. the esterification of glucose at the C1'' position with the carboxyl group of 4,4'-diaponeurosporenic acid, to form glycosyl-4,4'-diaponeurosporenoate. This is a step in the biosynthesis of staphyloxanthin, an orange pigment present in most staphylococci strains.</text>
</comment>
<dbReference type="Pfam" id="PF00535">
    <property type="entry name" value="Glycos_transf_2"/>
    <property type="match status" value="1"/>
</dbReference>
<dbReference type="Gene3D" id="3.90.550.10">
    <property type="entry name" value="Spore Coat Polysaccharide Biosynthesis Protein SpsA, Chain A"/>
    <property type="match status" value="1"/>
</dbReference>
<dbReference type="AlphaFoldDB" id="A0A4Z1DCL9"/>
<dbReference type="InterPro" id="IPR029044">
    <property type="entry name" value="Nucleotide-diphossugar_trans"/>
</dbReference>
<dbReference type="SUPFAM" id="SSF53448">
    <property type="entry name" value="Nucleotide-diphospho-sugar transferases"/>
    <property type="match status" value="1"/>
</dbReference>
<keyword evidence="5" id="KW-0472">Membrane</keyword>
<dbReference type="PANTHER" id="PTHR43646">
    <property type="entry name" value="GLYCOSYLTRANSFERASE"/>
    <property type="match status" value="1"/>
</dbReference>
<dbReference type="GO" id="GO:0005886">
    <property type="term" value="C:plasma membrane"/>
    <property type="evidence" value="ECO:0007669"/>
    <property type="project" value="UniProtKB-SubCell"/>
</dbReference>
<dbReference type="RefSeq" id="WP_135793173.1">
    <property type="nucleotide sequence ID" value="NZ_BNBQ01000002.1"/>
</dbReference>
<evidence type="ECO:0000256" key="6">
    <source>
        <dbReference type="ARBA" id="ARBA00037281"/>
    </source>
</evidence>
<evidence type="ECO:0000256" key="3">
    <source>
        <dbReference type="ARBA" id="ARBA00022676"/>
    </source>
</evidence>
<feature type="region of interest" description="Disordered" evidence="10">
    <location>
        <begin position="303"/>
        <end position="351"/>
    </location>
</feature>
<evidence type="ECO:0000259" key="11">
    <source>
        <dbReference type="Pfam" id="PF00535"/>
    </source>
</evidence>
<dbReference type="PANTHER" id="PTHR43646:SF2">
    <property type="entry name" value="GLYCOSYLTRANSFERASE 2-LIKE DOMAIN-CONTAINING PROTEIN"/>
    <property type="match status" value="1"/>
</dbReference>
<evidence type="ECO:0000256" key="4">
    <source>
        <dbReference type="ARBA" id="ARBA00022679"/>
    </source>
</evidence>
<dbReference type="GeneID" id="91529621"/>
<protein>
    <recommendedName>
        <fullName evidence="9">4,4'-diaponeurosporenoate glycosyltransferase</fullName>
    </recommendedName>
</protein>
<evidence type="ECO:0000256" key="9">
    <source>
        <dbReference type="ARBA" id="ARBA00040345"/>
    </source>
</evidence>
<keyword evidence="13" id="KW-1185">Reference proteome</keyword>
<evidence type="ECO:0000256" key="7">
    <source>
        <dbReference type="ARBA" id="ARBA00037904"/>
    </source>
</evidence>
<evidence type="ECO:0000256" key="8">
    <source>
        <dbReference type="ARBA" id="ARBA00038120"/>
    </source>
</evidence>
<keyword evidence="3" id="KW-0328">Glycosyltransferase</keyword>
<dbReference type="GO" id="GO:0016757">
    <property type="term" value="F:glycosyltransferase activity"/>
    <property type="evidence" value="ECO:0007669"/>
    <property type="project" value="UniProtKB-KW"/>
</dbReference>
<sequence>MSADSIAVVIPAHDEERLLPAALAALARAARHPGLAAVRVLTVVVADACRDRTEAVARDAGALVVRTDCRNPGRARAAGVRHALERSFARPSTLWIATTDADSVVPSGWLAHQLAHAREGWQAVVGTVTLPLSSPLAAPHLALYEKTRPPKGIPWLHPHVHGANLGFAADAYLDAGGFPPLTAGEDRALVHALERCGHRVLRTAACPVQTSPRLRPRAHGGFGHYLSAMARASGQPHDSSPVPGMGDPYELGASTGAGDEGAYRARPRSRSTATTPSADGEAHALKDGTAELIACASTDDPYATVEARNPNGGEGRFTGKAGFSDEHGFSPADASEHRPRRDLGEDVPQGW</sequence>
<evidence type="ECO:0000313" key="12">
    <source>
        <dbReference type="EMBL" id="TGN80299.1"/>
    </source>
</evidence>
<keyword evidence="4 12" id="KW-0808">Transferase</keyword>
<gene>
    <name evidence="12" type="ORF">E5082_23185</name>
</gene>
<name>A0A4Z1DCL9_STRGP</name>
<evidence type="ECO:0000256" key="5">
    <source>
        <dbReference type="ARBA" id="ARBA00023136"/>
    </source>
</evidence>
<feature type="domain" description="Glycosyltransferase 2-like" evidence="11">
    <location>
        <begin position="8"/>
        <end position="140"/>
    </location>
</feature>
<evidence type="ECO:0000256" key="10">
    <source>
        <dbReference type="SAM" id="MobiDB-lite"/>
    </source>
</evidence>
<evidence type="ECO:0000256" key="1">
    <source>
        <dbReference type="ARBA" id="ARBA00004236"/>
    </source>
</evidence>